<keyword evidence="2" id="KW-1185">Reference proteome</keyword>
<protein>
    <recommendedName>
        <fullName evidence="3">DUF600 family protein</fullName>
    </recommendedName>
</protein>
<dbReference type="RefSeq" id="WP_318353126.1">
    <property type="nucleotide sequence ID" value="NZ_JAWQEV010000002.1"/>
</dbReference>
<reference evidence="1 2" key="1">
    <citation type="submission" date="2023-11" db="EMBL/GenBank/DDBJ databases">
        <title>Draft genome sequence of Microbacterium arthrosphaerae JCM 30492.</title>
        <authorList>
            <person name="Zhang G."/>
            <person name="Ding Y."/>
        </authorList>
    </citation>
    <scope>NUCLEOTIDE SEQUENCE [LARGE SCALE GENOMIC DNA]</scope>
    <source>
        <strain evidence="1 2">JCM 30492</strain>
    </source>
</reference>
<name>A0ABU4GZV0_9MICO</name>
<gene>
    <name evidence="1" type="ORF">R8Z58_07385</name>
</gene>
<evidence type="ECO:0000313" key="2">
    <source>
        <dbReference type="Proteomes" id="UP001283109"/>
    </source>
</evidence>
<sequence length="144" mass="16374">MSEQAILQELVSAWVSLGLEYANDAPDVSALFVYASSEPSHMYAEFYFEQRGMVVYPSDLAGISISVDRIRRVHDLQIQDLEAAEQKFASAGIPAPTEYKIYYEPSTRKLDVQLSRDLIYTKDEAKTPVRGIEYWLGDRAPKLY</sequence>
<dbReference type="Proteomes" id="UP001283109">
    <property type="component" value="Unassembled WGS sequence"/>
</dbReference>
<accession>A0ABU4GZV0</accession>
<comment type="caution">
    <text evidence="1">The sequence shown here is derived from an EMBL/GenBank/DDBJ whole genome shotgun (WGS) entry which is preliminary data.</text>
</comment>
<proteinExistence type="predicted"/>
<organism evidence="1 2">
    <name type="scientific">Microbacterium arthrosphaerae</name>
    <dbReference type="NCBI Taxonomy" id="792652"/>
    <lineage>
        <taxon>Bacteria</taxon>
        <taxon>Bacillati</taxon>
        <taxon>Actinomycetota</taxon>
        <taxon>Actinomycetes</taxon>
        <taxon>Micrococcales</taxon>
        <taxon>Microbacteriaceae</taxon>
        <taxon>Microbacterium</taxon>
    </lineage>
</organism>
<dbReference type="EMBL" id="JAWQEV010000002">
    <property type="protein sequence ID" value="MDW4572601.1"/>
    <property type="molecule type" value="Genomic_DNA"/>
</dbReference>
<evidence type="ECO:0000313" key="1">
    <source>
        <dbReference type="EMBL" id="MDW4572601.1"/>
    </source>
</evidence>
<evidence type="ECO:0008006" key="3">
    <source>
        <dbReference type="Google" id="ProtNLM"/>
    </source>
</evidence>